<keyword evidence="1" id="KW-0472">Membrane</keyword>
<keyword evidence="1" id="KW-1133">Transmembrane helix</keyword>
<organism evidence="2 3">
    <name type="scientific">Lates japonicus</name>
    <name type="common">Japanese lates</name>
    <dbReference type="NCBI Taxonomy" id="270547"/>
    <lineage>
        <taxon>Eukaryota</taxon>
        <taxon>Metazoa</taxon>
        <taxon>Chordata</taxon>
        <taxon>Craniata</taxon>
        <taxon>Vertebrata</taxon>
        <taxon>Euteleostomi</taxon>
        <taxon>Actinopterygii</taxon>
        <taxon>Neopterygii</taxon>
        <taxon>Teleostei</taxon>
        <taxon>Neoteleostei</taxon>
        <taxon>Acanthomorphata</taxon>
        <taxon>Carangaria</taxon>
        <taxon>Carangaria incertae sedis</taxon>
        <taxon>Centropomidae</taxon>
        <taxon>Lates</taxon>
    </lineage>
</organism>
<dbReference type="SUPFAM" id="SSF81321">
    <property type="entry name" value="Family A G protein-coupled receptor-like"/>
    <property type="match status" value="1"/>
</dbReference>
<dbReference type="Proteomes" id="UP001279410">
    <property type="component" value="Unassembled WGS sequence"/>
</dbReference>
<dbReference type="AlphaFoldDB" id="A0AAD3NC19"/>
<feature type="transmembrane region" description="Helical" evidence="1">
    <location>
        <begin position="49"/>
        <end position="73"/>
    </location>
</feature>
<keyword evidence="2" id="KW-0675">Receptor</keyword>
<dbReference type="EMBL" id="BRZM01000255">
    <property type="protein sequence ID" value="GLD69685.1"/>
    <property type="molecule type" value="Genomic_DNA"/>
</dbReference>
<evidence type="ECO:0000256" key="1">
    <source>
        <dbReference type="SAM" id="Phobius"/>
    </source>
</evidence>
<accession>A0AAD3NC19</accession>
<feature type="transmembrane region" description="Helical" evidence="1">
    <location>
        <begin position="94"/>
        <end position="115"/>
    </location>
</feature>
<evidence type="ECO:0000313" key="3">
    <source>
        <dbReference type="Proteomes" id="UP001279410"/>
    </source>
</evidence>
<proteinExistence type="predicted"/>
<keyword evidence="3" id="KW-1185">Reference proteome</keyword>
<evidence type="ECO:0000313" key="2">
    <source>
        <dbReference type="EMBL" id="GLD69685.1"/>
    </source>
</evidence>
<name>A0AAD3NC19_LATJO</name>
<comment type="caution">
    <text evidence="2">The sequence shown here is derived from an EMBL/GenBank/DDBJ whole genome shotgun (WGS) entry which is preliminary data.</text>
</comment>
<reference evidence="2" key="1">
    <citation type="submission" date="2022-08" db="EMBL/GenBank/DDBJ databases">
        <title>Genome sequencing of akame (Lates japonicus).</title>
        <authorList>
            <person name="Hashiguchi Y."/>
            <person name="Takahashi H."/>
        </authorList>
    </citation>
    <scope>NUCLEOTIDE SEQUENCE</scope>
    <source>
        <strain evidence="2">Kochi</strain>
    </source>
</reference>
<gene>
    <name evidence="2" type="ORF">AKAME5_002100000</name>
</gene>
<dbReference type="Gene3D" id="1.20.1070.10">
    <property type="entry name" value="Rhodopsin 7-helix transmembrane proteins"/>
    <property type="match status" value="1"/>
</dbReference>
<protein>
    <submittedName>
        <fullName evidence="2">G-protein coupled receptor 4-like protein</fullName>
    </submittedName>
</protein>
<sequence>MYLIPAPAFSPCRIITPSTCLPACHSLQQHPPTPPGLLPVRDDHVAPVYVINLLITDLIQICCMVIWVVIRMMMQRVDGVEQQKYYMVRCVSTLIYYSAVLASVAFMVCVALERLGSVCFHKERRYREAADLPVLLQDDKKGRTGPGSHHK</sequence>
<keyword evidence="1" id="KW-0812">Transmembrane</keyword>